<reference evidence="1" key="1">
    <citation type="journal article" date="2020" name="mSystems">
        <title>Genome- and Community-Level Interaction Insights into Carbon Utilization and Element Cycling Functions of Hydrothermarchaeota in Hydrothermal Sediment.</title>
        <authorList>
            <person name="Zhou Z."/>
            <person name="Liu Y."/>
            <person name="Xu W."/>
            <person name="Pan J."/>
            <person name="Luo Z.H."/>
            <person name="Li M."/>
        </authorList>
    </citation>
    <scope>NUCLEOTIDE SEQUENCE</scope>
    <source>
        <strain evidence="1">SpSt-997</strain>
    </source>
</reference>
<dbReference type="EMBL" id="DTQM01000233">
    <property type="protein sequence ID" value="HGC43984.1"/>
    <property type="molecule type" value="Genomic_DNA"/>
</dbReference>
<comment type="caution">
    <text evidence="1">The sequence shown here is derived from an EMBL/GenBank/DDBJ whole genome shotgun (WGS) entry which is preliminary data.</text>
</comment>
<gene>
    <name evidence="1" type="ORF">ENY07_12310</name>
</gene>
<dbReference type="InterPro" id="IPR014556">
    <property type="entry name" value="UCP029407"/>
</dbReference>
<evidence type="ECO:0008006" key="2">
    <source>
        <dbReference type="Google" id="ProtNLM"/>
    </source>
</evidence>
<accession>A0A8J4HD53</accession>
<evidence type="ECO:0000313" key="1">
    <source>
        <dbReference type="EMBL" id="HGC43984.1"/>
    </source>
</evidence>
<organism evidence="1">
    <name type="scientific">Acidicaldus sp</name>
    <dbReference type="NCBI Taxonomy" id="1872105"/>
    <lineage>
        <taxon>Bacteria</taxon>
        <taxon>Pseudomonadati</taxon>
        <taxon>Pseudomonadota</taxon>
        <taxon>Alphaproteobacteria</taxon>
        <taxon>Acetobacterales</taxon>
        <taxon>Acetobacteraceae</taxon>
        <taxon>Acidicaldus</taxon>
    </lineage>
</organism>
<protein>
    <recommendedName>
        <fullName evidence="2">Sulfotransferase family protein</fullName>
    </recommendedName>
</protein>
<dbReference type="SUPFAM" id="SSF52540">
    <property type="entry name" value="P-loop containing nucleoside triphosphate hydrolases"/>
    <property type="match status" value="1"/>
</dbReference>
<sequence>MMGNTALLVLGMHRSGTSAVTRVLNLLGAALPKRLVPPGPGNVLGHWEPVELVALHETMLEAAGSHVYGLFDIAPEWFGSAAAAAFARELAALIRRNYDEAPLIVVKDPRLALLVPVWQQALALLNITPRYVLPFRDPRAVAASLRRRESRHEGAALWPPERGMLLWLRYVLAAERTTRGSPRAFLSFDALLADWPAELARLALQLGLSWPRGEAEMGREITAFLNRRERHEAVSRLDAWPDTVLPQIPEVYHALETAVAAPESGRRVFDAAAVSLAAGADMMRVYVDALEAEVRRLRPLQYQVEAVLGSRSWRLTAPLRALRRLLLQAPSPAPGHRLPGQRLPGQRLPDIAVPAPIPQ</sequence>
<dbReference type="PIRSF" id="PIRSF029407">
    <property type="entry name" value="UCP029407"/>
    <property type="match status" value="1"/>
</dbReference>
<name>A0A8J4HD53_9PROT</name>
<proteinExistence type="predicted"/>
<dbReference type="InterPro" id="IPR027417">
    <property type="entry name" value="P-loop_NTPase"/>
</dbReference>
<dbReference type="Gene3D" id="3.40.50.300">
    <property type="entry name" value="P-loop containing nucleotide triphosphate hydrolases"/>
    <property type="match status" value="1"/>
</dbReference>
<dbReference type="AlphaFoldDB" id="A0A8J4HD53"/>